<dbReference type="EMBL" id="ML996087">
    <property type="protein sequence ID" value="KAF2151847.1"/>
    <property type="molecule type" value="Genomic_DNA"/>
</dbReference>
<dbReference type="GO" id="GO:0016020">
    <property type="term" value="C:membrane"/>
    <property type="evidence" value="ECO:0007669"/>
    <property type="project" value="UniProtKB-SubCell"/>
</dbReference>
<organism evidence="7 8">
    <name type="scientific">Myriangium duriaei CBS 260.36</name>
    <dbReference type="NCBI Taxonomy" id="1168546"/>
    <lineage>
        <taxon>Eukaryota</taxon>
        <taxon>Fungi</taxon>
        <taxon>Dikarya</taxon>
        <taxon>Ascomycota</taxon>
        <taxon>Pezizomycotina</taxon>
        <taxon>Dothideomycetes</taxon>
        <taxon>Dothideomycetidae</taxon>
        <taxon>Myriangiales</taxon>
        <taxon>Myriangiaceae</taxon>
        <taxon>Myriangium</taxon>
    </lineage>
</organism>
<keyword evidence="5 6" id="KW-0472">Membrane</keyword>
<proteinExistence type="predicted"/>
<feature type="transmembrane region" description="Helical" evidence="6">
    <location>
        <begin position="182"/>
        <end position="201"/>
    </location>
</feature>
<dbReference type="Proteomes" id="UP000799439">
    <property type="component" value="Unassembled WGS sequence"/>
</dbReference>
<feature type="transmembrane region" description="Helical" evidence="6">
    <location>
        <begin position="61"/>
        <end position="79"/>
    </location>
</feature>
<dbReference type="InterPro" id="IPR002293">
    <property type="entry name" value="AA/rel_permease1"/>
</dbReference>
<feature type="transmembrane region" description="Helical" evidence="6">
    <location>
        <begin position="434"/>
        <end position="457"/>
    </location>
</feature>
<dbReference type="PIRSF" id="PIRSF006060">
    <property type="entry name" value="AA_transporter"/>
    <property type="match status" value="1"/>
</dbReference>
<feature type="transmembrane region" description="Helical" evidence="6">
    <location>
        <begin position="369"/>
        <end position="386"/>
    </location>
</feature>
<name>A0A9P4J1R3_9PEZI</name>
<keyword evidence="4 6" id="KW-1133">Transmembrane helix</keyword>
<gene>
    <name evidence="7" type="ORF">K461DRAFT_257314</name>
</gene>
<evidence type="ECO:0000256" key="2">
    <source>
        <dbReference type="ARBA" id="ARBA00022448"/>
    </source>
</evidence>
<evidence type="ECO:0000256" key="5">
    <source>
        <dbReference type="ARBA" id="ARBA00023136"/>
    </source>
</evidence>
<evidence type="ECO:0000256" key="6">
    <source>
        <dbReference type="SAM" id="Phobius"/>
    </source>
</evidence>
<dbReference type="Pfam" id="PF13520">
    <property type="entry name" value="AA_permease_2"/>
    <property type="match status" value="1"/>
</dbReference>
<accession>A0A9P4J1R3</accession>
<feature type="transmembrane region" description="Helical" evidence="6">
    <location>
        <begin position="392"/>
        <end position="413"/>
    </location>
</feature>
<feature type="transmembrane region" description="Helical" evidence="6">
    <location>
        <begin position="149"/>
        <end position="170"/>
    </location>
</feature>
<feature type="transmembrane region" description="Helical" evidence="6">
    <location>
        <begin position="221"/>
        <end position="239"/>
    </location>
</feature>
<feature type="transmembrane region" description="Helical" evidence="6">
    <location>
        <begin position="107"/>
        <end position="129"/>
    </location>
</feature>
<sequence length="500" mass="53912">METATPRDMSDMQRMGKRQQFRRNFALPTNLAFVALAMNTWEGLLAGTAGALANGGSAGLIWTYLASFICFGAVILSLAEMASMCPTSGGQYHWASEFAPRQWQKPISFFTGWLSVLSWQCGTAGVYLLDGCAVQAIATLTHLDYTAPPYQAYFIMVGLITFGAVFNTILAKHLPAMEGMFLLSHVLVFVLITLTLGILAPKVTAAEVFTIFYSKSGYSNIALSTLLGQTAAIWTLLGSDTSAHMAEETKNASINVPRSIVYSYLLNGILGFSILIIYLFSLSNVEEALGSPAGSLGFPYMQVFVSATRSNGFGAALASLVVAIGFSGGTTLFASTSRQTFAFARDNGLPFSSWLSYVNPKYLVPTRSIFVTWNFTVLLGLIRIGSTTAFNAIISLQVLALLLTYGIAIACLLSRKLGQGQLPPSPWSMGIASLPLNIVALACCIWIAIWCCFPTMLPVTASTFNWAPIMFAGVMLLASVYYWVVGRKNYEGPVVKVSTS</sequence>
<comment type="subcellular location">
    <subcellularLocation>
        <location evidence="1">Membrane</location>
        <topology evidence="1">Multi-pass membrane protein</topology>
    </subcellularLocation>
</comment>
<evidence type="ECO:0000256" key="1">
    <source>
        <dbReference type="ARBA" id="ARBA00004141"/>
    </source>
</evidence>
<dbReference type="OrthoDB" id="3257095at2759"/>
<dbReference type="PANTHER" id="PTHR45649:SF4">
    <property type="entry name" value="TRANSPORTER, PUTATIVE (EUROFUNG)-RELATED"/>
    <property type="match status" value="1"/>
</dbReference>
<protein>
    <submittedName>
        <fullName evidence="7">Amino acid transporter</fullName>
    </submittedName>
</protein>
<reference evidence="7" key="1">
    <citation type="journal article" date="2020" name="Stud. Mycol.">
        <title>101 Dothideomycetes genomes: a test case for predicting lifestyles and emergence of pathogens.</title>
        <authorList>
            <person name="Haridas S."/>
            <person name="Albert R."/>
            <person name="Binder M."/>
            <person name="Bloem J."/>
            <person name="Labutti K."/>
            <person name="Salamov A."/>
            <person name="Andreopoulos B."/>
            <person name="Baker S."/>
            <person name="Barry K."/>
            <person name="Bills G."/>
            <person name="Bluhm B."/>
            <person name="Cannon C."/>
            <person name="Castanera R."/>
            <person name="Culley D."/>
            <person name="Daum C."/>
            <person name="Ezra D."/>
            <person name="Gonzalez J."/>
            <person name="Henrissat B."/>
            <person name="Kuo A."/>
            <person name="Liang C."/>
            <person name="Lipzen A."/>
            <person name="Lutzoni F."/>
            <person name="Magnuson J."/>
            <person name="Mondo S."/>
            <person name="Nolan M."/>
            <person name="Ohm R."/>
            <person name="Pangilinan J."/>
            <person name="Park H.-J."/>
            <person name="Ramirez L."/>
            <person name="Alfaro M."/>
            <person name="Sun H."/>
            <person name="Tritt A."/>
            <person name="Yoshinaga Y."/>
            <person name="Zwiers L.-H."/>
            <person name="Turgeon B."/>
            <person name="Goodwin S."/>
            <person name="Spatafora J."/>
            <person name="Crous P."/>
            <person name="Grigoriev I."/>
        </authorList>
    </citation>
    <scope>NUCLEOTIDE SEQUENCE</scope>
    <source>
        <strain evidence="7">CBS 260.36</strain>
    </source>
</reference>
<feature type="transmembrane region" description="Helical" evidence="6">
    <location>
        <begin position="21"/>
        <end position="41"/>
    </location>
</feature>
<evidence type="ECO:0000256" key="4">
    <source>
        <dbReference type="ARBA" id="ARBA00022989"/>
    </source>
</evidence>
<evidence type="ECO:0000313" key="8">
    <source>
        <dbReference type="Proteomes" id="UP000799439"/>
    </source>
</evidence>
<comment type="caution">
    <text evidence="7">The sequence shown here is derived from an EMBL/GenBank/DDBJ whole genome shotgun (WGS) entry which is preliminary data.</text>
</comment>
<dbReference type="AlphaFoldDB" id="A0A9P4J1R3"/>
<feature type="transmembrane region" description="Helical" evidence="6">
    <location>
        <begin position="463"/>
        <end position="484"/>
    </location>
</feature>
<dbReference type="GO" id="GO:0022857">
    <property type="term" value="F:transmembrane transporter activity"/>
    <property type="evidence" value="ECO:0007669"/>
    <property type="project" value="InterPro"/>
</dbReference>
<evidence type="ECO:0000313" key="7">
    <source>
        <dbReference type="EMBL" id="KAF2151847.1"/>
    </source>
</evidence>
<keyword evidence="3 6" id="KW-0812">Transmembrane</keyword>
<feature type="transmembrane region" description="Helical" evidence="6">
    <location>
        <begin position="260"/>
        <end position="280"/>
    </location>
</feature>
<dbReference type="Gene3D" id="1.20.1740.10">
    <property type="entry name" value="Amino acid/polyamine transporter I"/>
    <property type="match status" value="1"/>
</dbReference>
<feature type="transmembrane region" description="Helical" evidence="6">
    <location>
        <begin position="313"/>
        <end position="335"/>
    </location>
</feature>
<dbReference type="PANTHER" id="PTHR45649">
    <property type="entry name" value="AMINO-ACID PERMEASE BAT1"/>
    <property type="match status" value="1"/>
</dbReference>
<keyword evidence="8" id="KW-1185">Reference proteome</keyword>
<evidence type="ECO:0000256" key="3">
    <source>
        <dbReference type="ARBA" id="ARBA00022692"/>
    </source>
</evidence>
<keyword evidence="2" id="KW-0813">Transport</keyword>